<dbReference type="SUPFAM" id="SSF141259">
    <property type="entry name" value="CarD-like"/>
    <property type="match status" value="1"/>
</dbReference>
<dbReference type="SMART" id="SM00982">
    <property type="entry name" value="TRCF"/>
    <property type="match status" value="1"/>
</dbReference>
<comment type="subcellular location">
    <subcellularLocation>
        <location evidence="9">Cytoplasm</location>
    </subcellularLocation>
</comment>
<dbReference type="CDD" id="cd17991">
    <property type="entry name" value="DEXHc_TRCF"/>
    <property type="match status" value="1"/>
</dbReference>
<name>A0ABQ0B2Q0_9FIRM</name>
<dbReference type="PROSITE" id="PS51192">
    <property type="entry name" value="HELICASE_ATP_BIND_1"/>
    <property type="match status" value="1"/>
</dbReference>
<dbReference type="HAMAP" id="MF_00969">
    <property type="entry name" value="TRCF"/>
    <property type="match status" value="1"/>
</dbReference>
<keyword evidence="2 9" id="KW-0547">Nucleotide-binding</keyword>
<feature type="domain" description="Helicase C-terminal" evidence="12">
    <location>
        <begin position="820"/>
        <end position="986"/>
    </location>
</feature>
<keyword evidence="4 9" id="KW-0378">Hydrolase</keyword>
<dbReference type="Gene3D" id="3.30.2060.10">
    <property type="entry name" value="Penicillin-binding protein 1b domain"/>
    <property type="match status" value="1"/>
</dbReference>
<feature type="coiled-coil region" evidence="10">
    <location>
        <begin position="222"/>
        <end position="256"/>
    </location>
</feature>
<dbReference type="Proteomes" id="UP001600894">
    <property type="component" value="Unassembled WGS sequence"/>
</dbReference>
<dbReference type="PANTHER" id="PTHR47964">
    <property type="entry name" value="ATP-DEPENDENT DNA HELICASE HOMOLOG RECG, CHLOROPLASTIC"/>
    <property type="match status" value="1"/>
</dbReference>
<evidence type="ECO:0000256" key="5">
    <source>
        <dbReference type="ARBA" id="ARBA00022806"/>
    </source>
</evidence>
<comment type="caution">
    <text evidence="13">The sequence shown here is derived from an EMBL/GenBank/DDBJ whole genome shotgun (WGS) entry which is preliminary data.</text>
</comment>
<accession>A0ABQ0B2Q0</accession>
<dbReference type="InterPro" id="IPR027417">
    <property type="entry name" value="P-loop_NTPase"/>
</dbReference>
<evidence type="ECO:0000256" key="10">
    <source>
        <dbReference type="SAM" id="Coils"/>
    </source>
</evidence>
<dbReference type="InterPro" id="IPR047112">
    <property type="entry name" value="RecG/Mfd"/>
</dbReference>
<keyword evidence="5" id="KW-0347">Helicase</keyword>
<dbReference type="EC" id="3.6.4.-" evidence="9"/>
<dbReference type="Pfam" id="PF17757">
    <property type="entry name" value="UvrB_inter"/>
    <property type="match status" value="1"/>
</dbReference>
<evidence type="ECO:0000256" key="4">
    <source>
        <dbReference type="ARBA" id="ARBA00022801"/>
    </source>
</evidence>
<keyword evidence="7 9" id="KW-0238">DNA-binding</keyword>
<gene>
    <name evidence="9 13" type="primary">mfd</name>
    <name evidence="13" type="ORF">F130042H8_36180</name>
</gene>
<dbReference type="SUPFAM" id="SSF143517">
    <property type="entry name" value="TRCF domain-like"/>
    <property type="match status" value="1"/>
</dbReference>
<dbReference type="Gene3D" id="3.90.1150.50">
    <property type="entry name" value="Transcription-repair-coupling factor, D7 domain"/>
    <property type="match status" value="1"/>
</dbReference>
<comment type="similarity">
    <text evidence="9">In the C-terminal section; belongs to the helicase family. RecG subfamily.</text>
</comment>
<evidence type="ECO:0000259" key="12">
    <source>
        <dbReference type="PROSITE" id="PS51194"/>
    </source>
</evidence>
<proteinExistence type="inferred from homology"/>
<dbReference type="Pfam" id="PF00270">
    <property type="entry name" value="DEAD"/>
    <property type="match status" value="1"/>
</dbReference>
<dbReference type="Gene3D" id="2.40.10.170">
    <property type="match status" value="1"/>
</dbReference>
<keyword evidence="3 9" id="KW-0227">DNA damage</keyword>
<evidence type="ECO:0000259" key="11">
    <source>
        <dbReference type="PROSITE" id="PS51192"/>
    </source>
</evidence>
<keyword evidence="14" id="KW-1185">Reference proteome</keyword>
<evidence type="ECO:0000313" key="13">
    <source>
        <dbReference type="EMBL" id="GAA6270558.1"/>
    </source>
</evidence>
<keyword evidence="8 9" id="KW-0234">DNA repair</keyword>
<dbReference type="InterPro" id="IPR001650">
    <property type="entry name" value="Helicase_C-like"/>
</dbReference>
<dbReference type="SMART" id="SM00490">
    <property type="entry name" value="HELICc"/>
    <property type="match status" value="1"/>
</dbReference>
<feature type="domain" description="Helicase ATP-binding" evidence="11">
    <location>
        <begin position="650"/>
        <end position="811"/>
    </location>
</feature>
<dbReference type="NCBIfam" id="TIGR00580">
    <property type="entry name" value="mfd"/>
    <property type="match status" value="1"/>
</dbReference>
<dbReference type="SUPFAM" id="SSF52540">
    <property type="entry name" value="P-loop containing nucleoside triphosphate hydrolases"/>
    <property type="match status" value="4"/>
</dbReference>
<dbReference type="Pfam" id="PF02559">
    <property type="entry name" value="CarD_TRCF_RID"/>
    <property type="match status" value="1"/>
</dbReference>
<evidence type="ECO:0000313" key="14">
    <source>
        <dbReference type="Proteomes" id="UP001600894"/>
    </source>
</evidence>
<organism evidence="13 14">
    <name type="scientific">Enterocloster alcoholdehydrogenati</name>
    <dbReference type="NCBI Taxonomy" id="2547410"/>
    <lineage>
        <taxon>Bacteria</taxon>
        <taxon>Bacillati</taxon>
        <taxon>Bacillota</taxon>
        <taxon>Clostridia</taxon>
        <taxon>Lachnospirales</taxon>
        <taxon>Lachnospiraceae</taxon>
        <taxon>Enterocloster</taxon>
    </lineage>
</organism>
<dbReference type="Gene3D" id="3.40.50.300">
    <property type="entry name" value="P-loop containing nucleotide triphosphate hydrolases"/>
    <property type="match status" value="2"/>
</dbReference>
<dbReference type="InterPro" id="IPR041471">
    <property type="entry name" value="UvrB_inter"/>
</dbReference>
<dbReference type="InterPro" id="IPR011545">
    <property type="entry name" value="DEAD/DEAH_box_helicase_dom"/>
</dbReference>
<keyword evidence="6 9" id="KW-0067">ATP-binding</keyword>
<dbReference type="Pfam" id="PF03461">
    <property type="entry name" value="TRCF"/>
    <property type="match status" value="1"/>
</dbReference>
<keyword evidence="1 9" id="KW-0963">Cytoplasm</keyword>
<evidence type="ECO:0000256" key="2">
    <source>
        <dbReference type="ARBA" id="ARBA00022741"/>
    </source>
</evidence>
<evidence type="ECO:0000256" key="3">
    <source>
        <dbReference type="ARBA" id="ARBA00022763"/>
    </source>
</evidence>
<evidence type="ECO:0000256" key="9">
    <source>
        <dbReference type="HAMAP-Rule" id="MF_00969"/>
    </source>
</evidence>
<evidence type="ECO:0000256" key="7">
    <source>
        <dbReference type="ARBA" id="ARBA00023125"/>
    </source>
</evidence>
<keyword evidence="10" id="KW-0175">Coiled coil</keyword>
<protein>
    <recommendedName>
        <fullName evidence="9">Transcription-repair-coupling factor</fullName>
        <shortName evidence="9">TRCF</shortName>
        <ecNumber evidence="9">3.6.4.-</ecNumber>
    </recommendedName>
</protein>
<dbReference type="InterPro" id="IPR036101">
    <property type="entry name" value="CarD-like/TRCF_RID_sf"/>
</dbReference>
<comment type="similarity">
    <text evidence="9">In the N-terminal section; belongs to the UvrB family.</text>
</comment>
<dbReference type="InterPro" id="IPR037235">
    <property type="entry name" value="TRCF-like_C_D7"/>
</dbReference>
<evidence type="ECO:0000256" key="6">
    <source>
        <dbReference type="ARBA" id="ARBA00022840"/>
    </source>
</evidence>
<dbReference type="InterPro" id="IPR004576">
    <property type="entry name" value="Mfd"/>
</dbReference>
<dbReference type="RefSeq" id="WP_390471042.1">
    <property type="nucleotide sequence ID" value="NZ_BAABXL010000001.1"/>
</dbReference>
<dbReference type="Pfam" id="PF00271">
    <property type="entry name" value="Helicase_C"/>
    <property type="match status" value="1"/>
</dbReference>
<dbReference type="SMART" id="SM00487">
    <property type="entry name" value="DEXDc"/>
    <property type="match status" value="1"/>
</dbReference>
<dbReference type="InterPro" id="IPR003711">
    <property type="entry name" value="CarD-like/TRCF_RID"/>
</dbReference>
<evidence type="ECO:0000256" key="1">
    <source>
        <dbReference type="ARBA" id="ARBA00022490"/>
    </source>
</evidence>
<dbReference type="PROSITE" id="PS51194">
    <property type="entry name" value="HELICASE_CTER"/>
    <property type="match status" value="1"/>
</dbReference>
<reference evidence="13 14" key="1">
    <citation type="submission" date="2024-04" db="EMBL/GenBank/DDBJ databases">
        <title>Defined microbial consortia suppress multidrug-resistant proinflammatory Enterobacteriaceae via ecological control.</title>
        <authorList>
            <person name="Furuichi M."/>
            <person name="Kawaguchi T."/>
            <person name="Pust M."/>
            <person name="Yasuma K."/>
            <person name="Plichta D."/>
            <person name="Hasegawa N."/>
            <person name="Ohya T."/>
            <person name="Bhattarai S."/>
            <person name="Sasajima S."/>
            <person name="Aoto Y."/>
            <person name="Tuganbaev T."/>
            <person name="Yaginuma M."/>
            <person name="Ueda M."/>
            <person name="Okahashi N."/>
            <person name="Amafuji K."/>
            <person name="Kiridooshi Y."/>
            <person name="Sugita K."/>
            <person name="Strazar M."/>
            <person name="Skelly A."/>
            <person name="Suda W."/>
            <person name="Hattori M."/>
            <person name="Nakamoto N."/>
            <person name="Caballero S."/>
            <person name="Norman J."/>
            <person name="Olle B."/>
            <person name="Tanoue T."/>
            <person name="Arita M."/>
            <person name="Bucci V."/>
            <person name="Atarashi K."/>
            <person name="Xavier R."/>
            <person name="Honda K."/>
        </authorList>
    </citation>
    <scope>NUCLEOTIDE SEQUENCE [LARGE SCALE GENOMIC DNA]</scope>
    <source>
        <strain evidence="14">f13</strain>
    </source>
</reference>
<dbReference type="SMART" id="SM01058">
    <property type="entry name" value="CarD_TRCF"/>
    <property type="match status" value="1"/>
</dbReference>
<dbReference type="EMBL" id="BAABXL010000001">
    <property type="protein sequence ID" value="GAA6270558.1"/>
    <property type="molecule type" value="Genomic_DNA"/>
</dbReference>
<sequence>MENPLLELQEYENLLEALKKAKGPLQAAGTLESQKVHLMHELGEDGGFPWKLVVTYDEQRAKEIYDDFRSFTKQVWLYPAKDLLFYAADIHGNLMTRQRICVLRHLMEDEGGVVVTTVDGLMDHLMPLAFLKQNAVTVECGQVIDLNEWKERLTELGYERMGQVDGMGQFSIRGGIIDIFPLTEEVPVRIELWDDEVDSIRTFDLESQRSVEQLEQVVIYPATETVLTKDQLEEGVRRLEEETAAYVKALEGQKRREEAIRIRGIIREVTEGIREGWKRGGLDGYIRYFCPETVSFSDYFPKGDCVVYLDEPGRLRERGETIELEFRESMVHRLEKGYLLPGQTELLYPVGRVLAGIQGPYCVMLTGLDQKLSGMKVNEKFNFDVRNVNSYQNSFEILIKDLTRWKKEGYRVVLLSASRTRASRLANDLREYDLRAYCPDGEDEGKDGGSTGRKVQAGEIMVTYGNLHRGFEYPLIKFVFITEGDMFGVEKKKKRRKKQSYQGRAIHSFSELSVGDYVVHEEHGLGIYRGIEKVERDRVVKDYIKIEYGDGGNLYLPATRLESIQKYAGSEAKKPKLNRLGGTEWTKTRAKVKGAVQEIARDLVKLYAARQEQKGFRYGKDTVWQKEFEELFPYDETEDQLDAIEAVKEDMESPKIMDRLICGDVGYGKTEVALRAAFKAVQDSKQVVYLVPTTILAQQHYNTFVQRMKDFPVRIEMMSRFCTPAQQKKTLEGLRKGLVDIVIGTHRVLSKDLQFKDLGLLIIDEEQRFGVTHKEKIKQMKENVDVMTLTATPIPRTLHMSLAGIRDMSVLEEPPVDRTPIQTYVMEYNEEMVREAINRELARGGQVYYVYNRVTDIDEVAGKIQAMVPEAVVTFAHGQMREHELERIMTDFINGEIDVLVSTTIIETGLDIANANTMIIHDADRMGLSQLYQLRGRVGRSNRTSYAFLMYKRDKLLKEEAEKRLQAIREFTELGSGIKIAMRDLEIRGAGNVLGAEQHGHMEAVGYGLYCKMLNQAVLALKGEQTEEDLYETAVECDIDAYIPPAYIKNEYQKLDIYKRISTIETEEEYMDMQDELLDRFGDIPKSVENLLKIAMVRALAHRAYVTEVFVNRQEIRLTMYQKAKLRIDGIPAFVQSYKGDLKLVPGETPVFHYIDRRNKNTDSMVTLEKAKTMLKELTGLRQQGTGA</sequence>
<dbReference type="InterPro" id="IPR005118">
    <property type="entry name" value="TRCF_C"/>
</dbReference>
<dbReference type="InterPro" id="IPR014001">
    <property type="entry name" value="Helicase_ATP-bd"/>
</dbReference>
<dbReference type="PANTHER" id="PTHR47964:SF1">
    <property type="entry name" value="ATP-DEPENDENT DNA HELICASE HOMOLOG RECG, CHLOROPLASTIC"/>
    <property type="match status" value="1"/>
</dbReference>
<evidence type="ECO:0000256" key="8">
    <source>
        <dbReference type="ARBA" id="ARBA00023204"/>
    </source>
</evidence>
<dbReference type="Gene3D" id="3.40.50.11180">
    <property type="match status" value="1"/>
</dbReference>
<comment type="function">
    <text evidence="9">Couples transcription and DNA repair by recognizing RNA polymerase (RNAP) stalled at DNA lesions. Mediates ATP-dependent release of RNAP and its truncated transcript from the DNA, and recruitment of nucleotide excision repair machinery to the damaged site.</text>
</comment>